<reference evidence="1 2" key="1">
    <citation type="submission" date="2019-08" db="EMBL/GenBank/DDBJ databases">
        <title>Whole genome of Aphis craccivora.</title>
        <authorList>
            <person name="Voronova N.V."/>
            <person name="Shulinski R.S."/>
            <person name="Bandarenka Y.V."/>
            <person name="Zhorov D.G."/>
            <person name="Warner D."/>
        </authorList>
    </citation>
    <scope>NUCLEOTIDE SEQUENCE [LARGE SCALE GENOMIC DNA]</scope>
    <source>
        <strain evidence="1">180601</strain>
        <tissue evidence="1">Whole Body</tissue>
    </source>
</reference>
<sequence length="84" mass="9677">MITYQCLRGSESSFFSFCRRSEIKYAKENPEENHSSLLTTKIDKTSRSEGLFILNSLCSSAVPRIEVRNNRMAKCRYTRCTATL</sequence>
<proteinExistence type="predicted"/>
<gene>
    <name evidence="1" type="ORF">FWK35_00027136</name>
</gene>
<name>A0A6G0YMI1_APHCR</name>
<accession>A0A6G0YMI1</accession>
<protein>
    <submittedName>
        <fullName evidence="1">Uncharacterized protein</fullName>
    </submittedName>
</protein>
<keyword evidence="2" id="KW-1185">Reference proteome</keyword>
<evidence type="ECO:0000313" key="1">
    <source>
        <dbReference type="EMBL" id="KAF0758410.1"/>
    </source>
</evidence>
<comment type="caution">
    <text evidence="1">The sequence shown here is derived from an EMBL/GenBank/DDBJ whole genome shotgun (WGS) entry which is preliminary data.</text>
</comment>
<dbReference type="EMBL" id="VUJU01003309">
    <property type="protein sequence ID" value="KAF0758410.1"/>
    <property type="molecule type" value="Genomic_DNA"/>
</dbReference>
<dbReference type="Proteomes" id="UP000478052">
    <property type="component" value="Unassembled WGS sequence"/>
</dbReference>
<evidence type="ECO:0000313" key="2">
    <source>
        <dbReference type="Proteomes" id="UP000478052"/>
    </source>
</evidence>
<organism evidence="1 2">
    <name type="scientific">Aphis craccivora</name>
    <name type="common">Cowpea aphid</name>
    <dbReference type="NCBI Taxonomy" id="307492"/>
    <lineage>
        <taxon>Eukaryota</taxon>
        <taxon>Metazoa</taxon>
        <taxon>Ecdysozoa</taxon>
        <taxon>Arthropoda</taxon>
        <taxon>Hexapoda</taxon>
        <taxon>Insecta</taxon>
        <taxon>Pterygota</taxon>
        <taxon>Neoptera</taxon>
        <taxon>Paraneoptera</taxon>
        <taxon>Hemiptera</taxon>
        <taxon>Sternorrhyncha</taxon>
        <taxon>Aphidomorpha</taxon>
        <taxon>Aphidoidea</taxon>
        <taxon>Aphididae</taxon>
        <taxon>Aphidini</taxon>
        <taxon>Aphis</taxon>
        <taxon>Aphis</taxon>
    </lineage>
</organism>
<dbReference type="AlphaFoldDB" id="A0A6G0YMI1"/>